<keyword evidence="3" id="KW-1185">Reference proteome</keyword>
<comment type="caution">
    <text evidence="2">The sequence shown here is derived from an EMBL/GenBank/DDBJ whole genome shotgun (WGS) entry which is preliminary data.</text>
</comment>
<dbReference type="GO" id="GO:0016740">
    <property type="term" value="F:transferase activity"/>
    <property type="evidence" value="ECO:0007669"/>
    <property type="project" value="UniProtKB-KW"/>
</dbReference>
<reference evidence="2" key="1">
    <citation type="submission" date="2023-04" db="EMBL/GenBank/DDBJ databases">
        <title>Chromosome-level genome of Chaenocephalus aceratus.</title>
        <authorList>
            <person name="Park H."/>
        </authorList>
    </citation>
    <scope>NUCLEOTIDE SEQUENCE</scope>
    <source>
        <strain evidence="2">DE</strain>
        <tissue evidence="2">Muscle</tissue>
    </source>
</reference>
<keyword evidence="2" id="KW-0808">Transferase</keyword>
<gene>
    <name evidence="2" type="ORF">KUDE01_009424</name>
</gene>
<feature type="region of interest" description="Disordered" evidence="1">
    <location>
        <begin position="39"/>
        <end position="112"/>
    </location>
</feature>
<evidence type="ECO:0000313" key="2">
    <source>
        <dbReference type="EMBL" id="KAK1875143.1"/>
    </source>
</evidence>
<dbReference type="AlphaFoldDB" id="A0AAD9B342"/>
<dbReference type="Proteomes" id="UP001228049">
    <property type="component" value="Unassembled WGS sequence"/>
</dbReference>
<proteinExistence type="predicted"/>
<feature type="compositionally biased region" description="Basic and acidic residues" evidence="1">
    <location>
        <begin position="96"/>
        <end position="112"/>
    </location>
</feature>
<evidence type="ECO:0000313" key="3">
    <source>
        <dbReference type="Proteomes" id="UP001228049"/>
    </source>
</evidence>
<sequence>MSLHNLKDYYYCSQLKPLVLWCDNGYEAKWKEMEIAIPSENQDPLGKRTAPLHYRNRSSGGYEDERLLHGPAAADEPGLGAETRSRRPLEQSGPYRTERVREKLKDFHRQKD</sequence>
<organism evidence="2 3">
    <name type="scientific">Dissostichus eleginoides</name>
    <name type="common">Patagonian toothfish</name>
    <name type="synonym">Dissostichus amissus</name>
    <dbReference type="NCBI Taxonomy" id="100907"/>
    <lineage>
        <taxon>Eukaryota</taxon>
        <taxon>Metazoa</taxon>
        <taxon>Chordata</taxon>
        <taxon>Craniata</taxon>
        <taxon>Vertebrata</taxon>
        <taxon>Euteleostomi</taxon>
        <taxon>Actinopterygii</taxon>
        <taxon>Neopterygii</taxon>
        <taxon>Teleostei</taxon>
        <taxon>Neoteleostei</taxon>
        <taxon>Acanthomorphata</taxon>
        <taxon>Eupercaria</taxon>
        <taxon>Perciformes</taxon>
        <taxon>Notothenioidei</taxon>
        <taxon>Nototheniidae</taxon>
        <taxon>Dissostichus</taxon>
    </lineage>
</organism>
<dbReference type="EMBL" id="JASDAP010000183">
    <property type="protein sequence ID" value="KAK1875143.1"/>
    <property type="molecule type" value="Genomic_DNA"/>
</dbReference>
<protein>
    <submittedName>
        <fullName evidence="2">Phosphoenolpyruvate transferase</fullName>
    </submittedName>
</protein>
<evidence type="ECO:0000256" key="1">
    <source>
        <dbReference type="SAM" id="MobiDB-lite"/>
    </source>
</evidence>
<accession>A0AAD9B342</accession>
<name>A0AAD9B342_DISEL</name>